<sequence>MNEDGRAAAGSRERRLSSAVFQWATGRADADAGRVVLSASRDVLADVLSQDGIADVYLVPEDDASRRATDVAQVLTFDGPFARPGDVMHIGSGYEIELKDYLAVPFTPITRPTIISCTTSAAWQAFIEDADEALATGVFIPQLASPSAVLADQSVIDAAIDDTAVAINRLTIDAEHGVRYRPGGPVIGSTRSIDLDDQPVPAFLRAEGERRDAGDAPARELAARPWIRRYLAALRIVGGTAGETWSFSGFGADLTGDAVARRRRASGHLIAWRGEDYQLIAESGRRFALGRETAIAIESLLESPSIEQALDSVRAAGVTRPRLRQELDELSIRLAAAGVTSDLRDASASR</sequence>
<dbReference type="NCBIfam" id="NF041823">
    <property type="entry name" value="daptide_RRE"/>
    <property type="match status" value="1"/>
</dbReference>
<reference evidence="1" key="1">
    <citation type="submission" date="2024-06" db="EMBL/GenBank/DDBJ databases">
        <title>Draft genome sequence of Microbacterium sp. strain A8/3-1, isolated from Oxytropis tragacanthoides Fisch. ex DC. Root nodules in the Altai region of Russia.</title>
        <authorList>
            <person name="Sazanova A."/>
            <person name="Guro P."/>
            <person name="Kuznetsova I."/>
            <person name="Belimov A."/>
            <person name="Safronova V."/>
        </authorList>
    </citation>
    <scope>NUCLEOTIDE SEQUENCE</scope>
    <source>
        <strain evidence="1">A8/3-1</strain>
    </source>
</reference>
<protein>
    <submittedName>
        <fullName evidence="1">Daptide biosynthesis RiPP recognition protein</fullName>
    </submittedName>
</protein>
<evidence type="ECO:0000313" key="1">
    <source>
        <dbReference type="EMBL" id="XBX78180.1"/>
    </source>
</evidence>
<dbReference type="EMBL" id="CP158357">
    <property type="protein sequence ID" value="XBX78180.1"/>
    <property type="molecule type" value="Genomic_DNA"/>
</dbReference>
<proteinExistence type="predicted"/>
<gene>
    <name evidence="1" type="primary">mpaB</name>
    <name evidence="1" type="ORF">ABS642_20050</name>
</gene>
<accession>A0AAU7VXB2</accession>
<dbReference type="InterPro" id="IPR049693">
    <property type="entry name" value="Daptide_RRE"/>
</dbReference>
<dbReference type="AlphaFoldDB" id="A0AAU7VXB2"/>
<dbReference type="RefSeq" id="WP_350351499.1">
    <property type="nucleotide sequence ID" value="NZ_CP158357.1"/>
</dbReference>
<organism evidence="1">
    <name type="scientific">Microbacterium sp. A8/3-1</name>
    <dbReference type="NCBI Taxonomy" id="3160749"/>
    <lineage>
        <taxon>Bacteria</taxon>
        <taxon>Bacillati</taxon>
        <taxon>Actinomycetota</taxon>
        <taxon>Actinomycetes</taxon>
        <taxon>Micrococcales</taxon>
        <taxon>Microbacteriaceae</taxon>
        <taxon>Microbacterium</taxon>
    </lineage>
</organism>
<name>A0AAU7VXB2_9MICO</name>